<feature type="transmembrane region" description="Helical" evidence="13">
    <location>
        <begin position="751"/>
        <end position="774"/>
    </location>
</feature>
<dbReference type="PANTHER" id="PTHR24061">
    <property type="entry name" value="CALCIUM-SENSING RECEPTOR-RELATED"/>
    <property type="match status" value="1"/>
</dbReference>
<dbReference type="BioGRID-ORCS" id="243628">
    <property type="hits" value="1 hit in 73 CRISPR screens"/>
</dbReference>
<reference evidence="16 18" key="1">
    <citation type="journal article" date="2009" name="PLoS Biol.">
        <title>Lineage-specific biology revealed by a finished genome assembly of the mouse.</title>
        <authorList>
            <consortium name="Mouse Genome Sequencing Consortium"/>
            <person name="Church D.M."/>
            <person name="Goodstadt L."/>
            <person name="Hillier L.W."/>
            <person name="Zody M.C."/>
            <person name="Goldstein S."/>
            <person name="She X."/>
            <person name="Bult C.J."/>
            <person name="Agarwala R."/>
            <person name="Cherry J.L."/>
            <person name="DiCuccio M."/>
            <person name="Hlavina W."/>
            <person name="Kapustin Y."/>
            <person name="Meric P."/>
            <person name="Maglott D."/>
            <person name="Birtle Z."/>
            <person name="Marques A.C."/>
            <person name="Graves T."/>
            <person name="Zhou S."/>
            <person name="Teague B."/>
            <person name="Potamousis K."/>
            <person name="Churas C."/>
            <person name="Place M."/>
            <person name="Herschleb J."/>
            <person name="Runnheim R."/>
            <person name="Forrest D."/>
            <person name="Amos-Landgraf J."/>
            <person name="Schwartz D.C."/>
            <person name="Cheng Z."/>
            <person name="Lindblad-Toh K."/>
            <person name="Eichler E.E."/>
            <person name="Ponting C.P."/>
        </authorList>
    </citation>
    <scope>NUCLEOTIDE SEQUENCE [LARGE SCALE GENOMIC DNA]</scope>
    <source>
        <strain evidence="16 18">C57BL/6J</strain>
    </source>
</reference>
<dbReference type="InterPro" id="IPR038550">
    <property type="entry name" value="GPCR_3_9-Cys_sf"/>
</dbReference>
<dbReference type="Ensembl" id="ENSMUST00000075095.7">
    <property type="protein sequence ID" value="ENSMUSP00000074602.6"/>
    <property type="gene ID" value="ENSMUSG00000072780.4"/>
</dbReference>
<evidence type="ECO:0000256" key="6">
    <source>
        <dbReference type="ARBA" id="ARBA00022989"/>
    </source>
</evidence>
<sequence>MKLLIAFSPLIVLIFFQEQISCFYLAKSASSGYYQDGDFVIGGLFSLRMTLGGHLKPKILFKDKTDTLDVVHVDLTRHYQHILAIVFAIENINKDPHILFNMSLGFYLFNVNFIETKAMESSMGLLSGESPPIPNYTCRPEKTDKLVAVIGGISTSISTQISRVLSLYNIPQISYAPFDQSLGTSVQLQSPYQFPVHNVALYQGIIQLLLYFTWVWVGLVVPDDMRGELFLRDITEEMTNHGLCVAFAEKVTEFSATKSVNLKHFMERVTLTGVIVAFGDTHDFLISVYLSIYYAPFGNIWITTSDWYITLPIEQNRVYRHFGGGLLFSFHMDEILGFKDFLRSVQPRKYPHDIFIQDVWSILFECPYFDKDGVRELSQCEPNGSLSTRPLHAWDMNTSPSSYKVHAAVYAIAQALHEELSLRVEGDSLDKSVLRPPLPWKLHPFLQNSQLGRSSNEKNVVNKEVSATKLDIFNYQSLQSGTKAQVKVGEFVFESHSVQHLSLNDKLITWGEHHNQSPLSACSQSCPLGFRKTSVEGKPFCCFDCAPCPDGEIANETDMDQCIKCPEDQYPNKQRNQCLPKIMVFLSHEDTLGAVLVSLAISLSAFSAMILGLFVCYRDTSIVRANNRNLSYLLLISLMFCFFCSLIFIGQPSTVTCVLRQMIFGVVFSVAVSAILAKTFIVVVAFKAIKPGSRLQMWMVMRLSNVIVCCGSIIQVCICAVWLGTYPPFPDVDMHSEFGHIILCCNEGSTLAFYCVLGYLGFLASLSLLIAFLVRRLPDSFNEAKTITFSMLVFCSVWISFIPTYLSSTGKTMVAVEIFSILASSAGLLGCMFLPKCYVILLRSADLSRKKFFK</sequence>
<dbReference type="IntAct" id="D3YUI0">
    <property type="interactions" value="1"/>
</dbReference>
<dbReference type="OMA" id="FEMHMTS"/>
<dbReference type="CDD" id="cd06365">
    <property type="entry name" value="PBP1_pheromone_receptor"/>
    <property type="match status" value="1"/>
</dbReference>
<evidence type="ECO:0000256" key="3">
    <source>
        <dbReference type="ARBA" id="ARBA00022475"/>
    </source>
</evidence>
<dbReference type="eggNOG" id="KOG1056">
    <property type="taxonomic scope" value="Eukaryota"/>
</dbReference>
<dbReference type="InterPro" id="IPR028082">
    <property type="entry name" value="Peripla_BP_I"/>
</dbReference>
<dbReference type="Gene3D" id="3.40.50.2300">
    <property type="match status" value="2"/>
</dbReference>
<gene>
    <name evidence="16 17" type="primary">Vmn2r24</name>
</gene>
<dbReference type="Pfam" id="PF01094">
    <property type="entry name" value="ANF_receptor"/>
    <property type="match status" value="1"/>
</dbReference>
<evidence type="ECO:0000256" key="12">
    <source>
        <dbReference type="ARBA" id="ARBA00076805"/>
    </source>
</evidence>
<dbReference type="VEuPathDB" id="HostDB:ENSMUSG00000072780"/>
<dbReference type="PANTHER" id="PTHR24061:SF536">
    <property type="entry name" value="VOMERONASAL 2, RECEPTOR 19-RELATED"/>
    <property type="match status" value="1"/>
</dbReference>
<feature type="transmembrane region" description="Helical" evidence="13">
    <location>
        <begin position="706"/>
        <end position="725"/>
    </location>
</feature>
<dbReference type="FunFam" id="2.10.50.30:FF:000002">
    <property type="entry name" value="Vomeronasal 2 receptor, h1"/>
    <property type="match status" value="1"/>
</dbReference>
<dbReference type="GO" id="GO:0004930">
    <property type="term" value="F:G protein-coupled receptor activity"/>
    <property type="evidence" value="ECO:0000318"/>
    <property type="project" value="GO_Central"/>
</dbReference>
<dbReference type="Pfam" id="PF00003">
    <property type="entry name" value="7tm_3"/>
    <property type="match status" value="1"/>
</dbReference>
<evidence type="ECO:0000256" key="7">
    <source>
        <dbReference type="ARBA" id="ARBA00023040"/>
    </source>
</evidence>
<feature type="transmembrane region" description="Helical" evidence="13">
    <location>
        <begin position="592"/>
        <end position="617"/>
    </location>
</feature>
<reference evidence="16" key="4">
    <citation type="submission" date="2025-09" db="UniProtKB">
        <authorList>
            <consortium name="Ensembl"/>
        </authorList>
    </citation>
    <scope>IDENTIFICATION</scope>
    <source>
        <strain evidence="16">C57BL/6J</strain>
    </source>
</reference>
<keyword evidence="4 13" id="KW-0812">Transmembrane</keyword>
<dbReference type="Gene3D" id="2.10.50.30">
    <property type="entry name" value="GPCR, family 3, nine cysteines domain"/>
    <property type="match status" value="1"/>
</dbReference>
<keyword evidence="6 13" id="KW-1133">Transmembrane helix</keyword>
<dbReference type="PhylomeDB" id="D3YUI0"/>
<evidence type="ECO:0000313" key="18">
    <source>
        <dbReference type="Proteomes" id="UP000000589"/>
    </source>
</evidence>
<comment type="subcellular location">
    <subcellularLocation>
        <location evidence="1">Cell membrane</location>
        <topology evidence="1">Multi-pass membrane protein</topology>
    </subcellularLocation>
</comment>
<feature type="transmembrane region" description="Helical" evidence="13">
    <location>
        <begin position="629"/>
        <end position="650"/>
    </location>
</feature>
<evidence type="ECO:0000256" key="8">
    <source>
        <dbReference type="ARBA" id="ARBA00023136"/>
    </source>
</evidence>
<dbReference type="InterPro" id="IPR017979">
    <property type="entry name" value="GPCR_3_CS"/>
</dbReference>
<keyword evidence="10" id="KW-0325">Glycoprotein</keyword>
<name>D3YUI0_MOUSE</name>
<dbReference type="FunFam" id="3.40.50.2300:FF:000388">
    <property type="entry name" value="Vomeronasal 2, receptor 23"/>
    <property type="match status" value="1"/>
</dbReference>
<dbReference type="FunCoup" id="D3YUI0">
    <property type="interactions" value="75"/>
</dbReference>
<dbReference type="SMR" id="D3YUI0"/>
<keyword evidence="7" id="KW-0297">G-protein coupled receptor</keyword>
<dbReference type="InterPro" id="IPR004073">
    <property type="entry name" value="GPCR_3_vmron_rcpt_2"/>
</dbReference>
<dbReference type="HOGENOM" id="CLU_005389_5_1_1"/>
<dbReference type="MGI" id="MGI:3647530">
    <property type="gene designation" value="Vmn2r24"/>
</dbReference>
<dbReference type="SUPFAM" id="SSF53822">
    <property type="entry name" value="Periplasmic binding protein-like I"/>
    <property type="match status" value="1"/>
</dbReference>
<dbReference type="GeneTree" id="ENSGT00940000163606"/>
<comment type="similarity">
    <text evidence="2">Belongs to the G-protein coupled receptor 3 family.</text>
</comment>
<dbReference type="InterPro" id="IPR000068">
    <property type="entry name" value="GPCR_3_Ca_sens_rcpt-rel"/>
</dbReference>
<dbReference type="RefSeq" id="NP_001098109.1">
    <property type="nucleotide sequence ID" value="NM_001104639.1"/>
</dbReference>
<evidence type="ECO:0000256" key="5">
    <source>
        <dbReference type="ARBA" id="ARBA00022729"/>
    </source>
</evidence>
<evidence type="ECO:0000256" key="2">
    <source>
        <dbReference type="ARBA" id="ARBA00007242"/>
    </source>
</evidence>
<dbReference type="OrthoDB" id="5984008at2759"/>
<evidence type="ECO:0000256" key="1">
    <source>
        <dbReference type="ARBA" id="ARBA00004651"/>
    </source>
</evidence>
<evidence type="ECO:0000256" key="9">
    <source>
        <dbReference type="ARBA" id="ARBA00023170"/>
    </source>
</evidence>
<accession>D3YUI0</accession>
<dbReference type="PRINTS" id="PR00248">
    <property type="entry name" value="GPCRMGR"/>
</dbReference>
<evidence type="ECO:0000313" key="16">
    <source>
        <dbReference type="Ensembl" id="ENSMUSP00000074602.6"/>
    </source>
</evidence>
<dbReference type="PROSITE" id="PS00981">
    <property type="entry name" value="G_PROTEIN_RECEP_F3_3"/>
    <property type="match status" value="1"/>
</dbReference>
<dbReference type="KEGG" id="mmu:243628"/>
<keyword evidence="9" id="KW-0675">Receptor</keyword>
<evidence type="ECO:0000313" key="17">
    <source>
        <dbReference type="MGI" id="MGI:3647530"/>
    </source>
</evidence>
<keyword evidence="8 13" id="KW-0472">Membrane</keyword>
<dbReference type="Pfam" id="PF07562">
    <property type="entry name" value="NCD3G"/>
    <property type="match status" value="1"/>
</dbReference>
<dbReference type="PROSITE" id="PS50259">
    <property type="entry name" value="G_PROTEIN_RECEP_F3_4"/>
    <property type="match status" value="1"/>
</dbReference>
<dbReference type="PaxDb" id="10090-ENSMUSP00000074602"/>
<dbReference type="PRINTS" id="PR01535">
    <property type="entry name" value="VOMERONASL2R"/>
</dbReference>
<evidence type="ECO:0000256" key="14">
    <source>
        <dbReference type="SAM" id="SignalP"/>
    </source>
</evidence>
<evidence type="ECO:0000256" key="13">
    <source>
        <dbReference type="SAM" id="Phobius"/>
    </source>
</evidence>
<protein>
    <recommendedName>
        <fullName evidence="12">Parathyroid cell calcium-sensing receptor</fullName>
    </recommendedName>
</protein>
<keyword evidence="5 14" id="KW-0732">Signal</keyword>
<proteinExistence type="inferred from homology"/>
<dbReference type="Proteomes" id="UP000000589">
    <property type="component" value="Chromosome 6"/>
</dbReference>
<feature type="domain" description="G-protein coupled receptors family 3 profile" evidence="15">
    <location>
        <begin position="592"/>
        <end position="843"/>
    </location>
</feature>
<evidence type="ECO:0000259" key="15">
    <source>
        <dbReference type="PROSITE" id="PS50259"/>
    </source>
</evidence>
<dbReference type="FunFam" id="3.40.50.2300:FF:000125">
    <property type="entry name" value="Vomeronasal 2, receptor 88"/>
    <property type="match status" value="1"/>
</dbReference>
<feature type="transmembrane region" description="Helical" evidence="13">
    <location>
        <begin position="786"/>
        <end position="806"/>
    </location>
</feature>
<dbReference type="InParanoid" id="D3YUI0"/>
<keyword evidence="11" id="KW-0807">Transducer</keyword>
<dbReference type="ExpressionAtlas" id="D3YUI0">
    <property type="expression patterns" value="baseline"/>
</dbReference>
<dbReference type="AlphaFoldDB" id="D3YUI0"/>
<dbReference type="CDD" id="cd15283">
    <property type="entry name" value="7tmC_V2R_pheromone"/>
    <property type="match status" value="1"/>
</dbReference>
<dbReference type="InterPro" id="IPR000337">
    <property type="entry name" value="GPCR_3"/>
</dbReference>
<dbReference type="InterPro" id="IPR001828">
    <property type="entry name" value="ANF_lig-bd_rcpt"/>
</dbReference>
<feature type="transmembrane region" description="Helical" evidence="13">
    <location>
        <begin position="818"/>
        <end position="841"/>
    </location>
</feature>
<dbReference type="CTD" id="243628"/>
<dbReference type="RNAct" id="D3YUI0">
    <property type="molecule type" value="protein"/>
</dbReference>
<dbReference type="UCSC" id="uc009vdz.1">
    <property type="organism name" value="mouse"/>
</dbReference>
<dbReference type="GeneID" id="243628"/>
<organism evidence="16 18">
    <name type="scientific">Mus musculus</name>
    <name type="common">Mouse</name>
    <dbReference type="NCBI Taxonomy" id="10090"/>
    <lineage>
        <taxon>Eukaryota</taxon>
        <taxon>Metazoa</taxon>
        <taxon>Chordata</taxon>
        <taxon>Craniata</taxon>
        <taxon>Vertebrata</taxon>
        <taxon>Euteleostomi</taxon>
        <taxon>Mammalia</taxon>
        <taxon>Eutheria</taxon>
        <taxon>Euarchontoglires</taxon>
        <taxon>Glires</taxon>
        <taxon>Rodentia</taxon>
        <taxon>Myomorpha</taxon>
        <taxon>Muroidea</taxon>
        <taxon>Muridae</taxon>
        <taxon>Murinae</taxon>
        <taxon>Mus</taxon>
        <taxon>Mus</taxon>
    </lineage>
</organism>
<dbReference type="InterPro" id="IPR011500">
    <property type="entry name" value="GPCR_3_9-Cys_dom"/>
</dbReference>
<keyword evidence="3" id="KW-1003">Cell membrane</keyword>
<keyword evidence="18" id="KW-1185">Reference proteome</keyword>
<dbReference type="GO" id="GO:0051924">
    <property type="term" value="P:regulation of calcium ion transport"/>
    <property type="evidence" value="ECO:0007669"/>
    <property type="project" value="UniProtKB-ARBA"/>
</dbReference>
<reference evidence="16" key="3">
    <citation type="submission" date="2025-08" db="UniProtKB">
        <authorList>
            <consortium name="Ensembl"/>
        </authorList>
    </citation>
    <scope>IDENTIFICATION</scope>
    <source>
        <strain evidence="16">C57BL/6J</strain>
    </source>
</reference>
<dbReference type="AGR" id="MGI:3647530"/>
<feature type="chain" id="PRO_5015088509" description="Parathyroid cell calcium-sensing receptor" evidence="14">
    <location>
        <begin position="23"/>
        <end position="854"/>
    </location>
</feature>
<evidence type="ECO:0000256" key="10">
    <source>
        <dbReference type="ARBA" id="ARBA00023180"/>
    </source>
</evidence>
<feature type="signal peptide" evidence="14">
    <location>
        <begin position="1"/>
        <end position="22"/>
    </location>
</feature>
<evidence type="ECO:0000256" key="4">
    <source>
        <dbReference type="ARBA" id="ARBA00022692"/>
    </source>
</evidence>
<dbReference type="STRING" id="10090.ENSMUSP00000074602"/>
<evidence type="ECO:0000256" key="11">
    <source>
        <dbReference type="ARBA" id="ARBA00023224"/>
    </source>
</evidence>
<dbReference type="GO" id="GO:0005886">
    <property type="term" value="C:plasma membrane"/>
    <property type="evidence" value="ECO:0000318"/>
    <property type="project" value="GO_Central"/>
</dbReference>
<reference evidence="16 18" key="2">
    <citation type="journal article" date="2011" name="PLoS Biol.">
        <title>Modernizing reference genome assemblies.</title>
        <authorList>
            <person name="Church D.M."/>
            <person name="Schneider V.A."/>
            <person name="Graves T."/>
            <person name="Auger K."/>
            <person name="Cunningham F."/>
            <person name="Bouk N."/>
            <person name="Chen H.C."/>
            <person name="Agarwala R."/>
            <person name="McLaren W.M."/>
            <person name="Ritchie G.R."/>
            <person name="Albracht D."/>
            <person name="Kremitzki M."/>
            <person name="Rock S."/>
            <person name="Kotkiewicz H."/>
            <person name="Kremitzki C."/>
            <person name="Wollam A."/>
            <person name="Trani L."/>
            <person name="Fulton L."/>
            <person name="Fulton R."/>
            <person name="Matthews L."/>
            <person name="Whitehead S."/>
            <person name="Chow W."/>
            <person name="Torrance J."/>
            <person name="Dunn M."/>
            <person name="Harden G."/>
            <person name="Threadgold G."/>
            <person name="Wood J."/>
            <person name="Collins J."/>
            <person name="Heath P."/>
            <person name="Griffiths G."/>
            <person name="Pelan S."/>
            <person name="Grafham D."/>
            <person name="Eichler E.E."/>
            <person name="Weinstock G."/>
            <person name="Mardis E.R."/>
            <person name="Wilson R.K."/>
            <person name="Howe K."/>
            <person name="Flicek P."/>
            <person name="Hubbard T."/>
        </authorList>
    </citation>
    <scope>NUCLEOTIDE SEQUENCE [LARGE SCALE GENOMIC DNA]</scope>
    <source>
        <strain evidence="16 18">C57BL/6J</strain>
    </source>
</reference>
<dbReference type="InterPro" id="IPR017978">
    <property type="entry name" value="GPCR_3_C"/>
</dbReference>
<feature type="transmembrane region" description="Helical" evidence="13">
    <location>
        <begin position="662"/>
        <end position="686"/>
    </location>
</feature>